<organism evidence="1 2">
    <name type="scientific">Aplosporella prunicola CBS 121167</name>
    <dbReference type="NCBI Taxonomy" id="1176127"/>
    <lineage>
        <taxon>Eukaryota</taxon>
        <taxon>Fungi</taxon>
        <taxon>Dikarya</taxon>
        <taxon>Ascomycota</taxon>
        <taxon>Pezizomycotina</taxon>
        <taxon>Dothideomycetes</taxon>
        <taxon>Dothideomycetes incertae sedis</taxon>
        <taxon>Botryosphaeriales</taxon>
        <taxon>Aplosporellaceae</taxon>
        <taxon>Aplosporella</taxon>
    </lineage>
</organism>
<dbReference type="Proteomes" id="UP000799438">
    <property type="component" value="Unassembled WGS sequence"/>
</dbReference>
<dbReference type="OrthoDB" id="4991875at2759"/>
<name>A0A6A6BBN6_9PEZI</name>
<sequence>SVTSWFNMGFDNDPVASVIGVSGNAVTYAIACAPDTDADDCGLYPSMTITAGPATLAYSYTVQTDSASVATDLEDEYDTYGNEFLIDCKLDGTTRASCHASVGGKNAKAPTDTTTTLASEDMSFGPLTITAGLERLAARTASASASGASSTGAS</sequence>
<dbReference type="PANTHER" id="PTHR40640:SF1">
    <property type="entry name" value="ANCHORED GLYCOPROTEIN, PUTATIVE (AFU_ORTHOLOGUE AFUA_8G04860)-RELATED"/>
    <property type="match status" value="1"/>
</dbReference>
<dbReference type="GeneID" id="54293599"/>
<feature type="non-terminal residue" evidence="1">
    <location>
        <position position="1"/>
    </location>
</feature>
<dbReference type="PANTHER" id="PTHR40640">
    <property type="entry name" value="ANCHORED GLYCOPROTEIN, PUTATIVE (AFU_ORTHOLOGUE AFUA_8G04860)-RELATED"/>
    <property type="match status" value="1"/>
</dbReference>
<protein>
    <submittedName>
        <fullName evidence="1">Uncharacterized protein</fullName>
    </submittedName>
</protein>
<evidence type="ECO:0000313" key="1">
    <source>
        <dbReference type="EMBL" id="KAF2140773.1"/>
    </source>
</evidence>
<dbReference type="RefSeq" id="XP_033396486.1">
    <property type="nucleotide sequence ID" value="XM_033536103.1"/>
</dbReference>
<feature type="non-terminal residue" evidence="1">
    <location>
        <position position="154"/>
    </location>
</feature>
<keyword evidence="2" id="KW-1185">Reference proteome</keyword>
<accession>A0A6A6BBN6</accession>
<dbReference type="AlphaFoldDB" id="A0A6A6BBN6"/>
<reference evidence="1" key="1">
    <citation type="journal article" date="2020" name="Stud. Mycol.">
        <title>101 Dothideomycetes genomes: a test case for predicting lifestyles and emergence of pathogens.</title>
        <authorList>
            <person name="Haridas S."/>
            <person name="Albert R."/>
            <person name="Binder M."/>
            <person name="Bloem J."/>
            <person name="Labutti K."/>
            <person name="Salamov A."/>
            <person name="Andreopoulos B."/>
            <person name="Baker S."/>
            <person name="Barry K."/>
            <person name="Bills G."/>
            <person name="Bluhm B."/>
            <person name="Cannon C."/>
            <person name="Castanera R."/>
            <person name="Culley D."/>
            <person name="Daum C."/>
            <person name="Ezra D."/>
            <person name="Gonzalez J."/>
            <person name="Henrissat B."/>
            <person name="Kuo A."/>
            <person name="Liang C."/>
            <person name="Lipzen A."/>
            <person name="Lutzoni F."/>
            <person name="Magnuson J."/>
            <person name="Mondo S."/>
            <person name="Nolan M."/>
            <person name="Ohm R."/>
            <person name="Pangilinan J."/>
            <person name="Park H.-J."/>
            <person name="Ramirez L."/>
            <person name="Alfaro M."/>
            <person name="Sun H."/>
            <person name="Tritt A."/>
            <person name="Yoshinaga Y."/>
            <person name="Zwiers L.-H."/>
            <person name="Turgeon B."/>
            <person name="Goodwin S."/>
            <person name="Spatafora J."/>
            <person name="Crous P."/>
            <person name="Grigoriev I."/>
        </authorList>
    </citation>
    <scope>NUCLEOTIDE SEQUENCE</scope>
    <source>
        <strain evidence="1">CBS 121167</strain>
    </source>
</reference>
<gene>
    <name evidence="1" type="ORF">K452DRAFT_205572</name>
</gene>
<evidence type="ECO:0000313" key="2">
    <source>
        <dbReference type="Proteomes" id="UP000799438"/>
    </source>
</evidence>
<proteinExistence type="predicted"/>
<dbReference type="EMBL" id="ML995489">
    <property type="protein sequence ID" value="KAF2140773.1"/>
    <property type="molecule type" value="Genomic_DNA"/>
</dbReference>